<dbReference type="PANTHER" id="PTHR37809">
    <property type="entry name" value="RIBOSOMAL PROTEIN S12 METHYLTHIOTRANSFERASE ACCESSORY FACTOR YCAO"/>
    <property type="match status" value="1"/>
</dbReference>
<dbReference type="PROSITE" id="PS51664">
    <property type="entry name" value="YCAO"/>
    <property type="match status" value="1"/>
</dbReference>
<feature type="domain" description="YcaO" evidence="1">
    <location>
        <begin position="69"/>
        <end position="461"/>
    </location>
</feature>
<name>A0ABV4GVM2_9ACTN</name>
<gene>
    <name evidence="2" type="ORF">AB2L27_01075</name>
</gene>
<dbReference type="RefSeq" id="WP_370439599.1">
    <property type="nucleotide sequence ID" value="NZ_JBGFTU010000001.1"/>
</dbReference>
<evidence type="ECO:0000313" key="2">
    <source>
        <dbReference type="EMBL" id="MEZ0163350.1"/>
    </source>
</evidence>
<proteinExistence type="predicted"/>
<organism evidence="2 3">
    <name type="scientific">Kineococcus halophytocola</name>
    <dbReference type="NCBI Taxonomy" id="3234027"/>
    <lineage>
        <taxon>Bacteria</taxon>
        <taxon>Bacillati</taxon>
        <taxon>Actinomycetota</taxon>
        <taxon>Actinomycetes</taxon>
        <taxon>Kineosporiales</taxon>
        <taxon>Kineosporiaceae</taxon>
        <taxon>Kineococcus</taxon>
    </lineage>
</organism>
<dbReference type="Proteomes" id="UP001565927">
    <property type="component" value="Unassembled WGS sequence"/>
</dbReference>
<dbReference type="Gene3D" id="3.30.160.660">
    <property type="match status" value="1"/>
</dbReference>
<reference evidence="2 3" key="1">
    <citation type="submission" date="2024-07" db="EMBL/GenBank/DDBJ databases">
        <authorList>
            <person name="Thanompreechachai J."/>
            <person name="Duangmal K."/>
        </authorList>
    </citation>
    <scope>NUCLEOTIDE SEQUENCE [LARGE SCALE GENOMIC DNA]</scope>
    <source>
        <strain evidence="2 3">LSe6-4</strain>
    </source>
</reference>
<keyword evidence="3" id="KW-1185">Reference proteome</keyword>
<dbReference type="PANTHER" id="PTHR37809:SF1">
    <property type="entry name" value="RIBOSOMAL PROTEIN S12 METHYLTHIOTRANSFERASE ACCESSORY FACTOR YCAO"/>
    <property type="match status" value="1"/>
</dbReference>
<sequence>MNAPAPRRLTVDHPVQEGRDHRATERFRDVLGERDRFQFPTYRLDTVGIPSWWTIATTGGAAMAAIGHGYGGTDADARRSSWGESAELGLLRRTVSTLEHRRASHEELVAELGAEAVLDPPAVCLDAGAPYAPDATLNWLPLQRYGTGERVWVPADVVLRDAEGLPEAFVDDLPRLVTRHGNGLGAGDSLERAVAHGIGELLQRDGNGTRFRALDTGVVLDLGPDDELVTDPVTREALARLRAAGVRVVPKLANDWWGIVNITVVGTDDDPLQPVMVTAAGEAAHPDREVALRKAVLEFAAARSRKAFTHGDLDAVRDISPAGYVERYAADPSTQEERALRGMLGWLEKDAAQLRALLEPVVLAERSRRRFDTLPTWRAPEGADEQQALCAHLVGLLRERGFDVLVLDCSAPAPDGGTVAVARVVVPGLEVEIVSYGRIGERGLVDLLERGDGRTGLHGIAGLGVPGADGVPASAEPVHLTAAARERLGAPAWLDRAALDRVLGELYPLYREPALHAAAVARAKGWTA</sequence>
<evidence type="ECO:0000259" key="1">
    <source>
        <dbReference type="PROSITE" id="PS51664"/>
    </source>
</evidence>
<comment type="caution">
    <text evidence="2">The sequence shown here is derived from an EMBL/GenBank/DDBJ whole genome shotgun (WGS) entry which is preliminary data.</text>
</comment>
<dbReference type="Pfam" id="PF02624">
    <property type="entry name" value="YcaO"/>
    <property type="match status" value="1"/>
</dbReference>
<accession>A0ABV4GVM2</accession>
<protein>
    <submittedName>
        <fullName evidence="2">YcaO-like family protein</fullName>
    </submittedName>
</protein>
<dbReference type="EMBL" id="JBGFTU010000001">
    <property type="protein sequence ID" value="MEZ0163350.1"/>
    <property type="molecule type" value="Genomic_DNA"/>
</dbReference>
<evidence type="ECO:0000313" key="3">
    <source>
        <dbReference type="Proteomes" id="UP001565927"/>
    </source>
</evidence>
<dbReference type="InterPro" id="IPR003776">
    <property type="entry name" value="YcaO-like_dom"/>
</dbReference>